<accession>A0AAE1BJX0</accession>
<dbReference type="EMBL" id="JAWQEG010008168">
    <property type="protein sequence ID" value="KAK3850854.1"/>
    <property type="molecule type" value="Genomic_DNA"/>
</dbReference>
<name>A0AAE1BJX0_PETCI</name>
<comment type="caution">
    <text evidence="1">The sequence shown here is derived from an EMBL/GenBank/DDBJ whole genome shotgun (WGS) entry which is preliminary data.</text>
</comment>
<protein>
    <submittedName>
        <fullName evidence="1">Uncharacterized protein</fullName>
    </submittedName>
</protein>
<evidence type="ECO:0000313" key="2">
    <source>
        <dbReference type="Proteomes" id="UP001286313"/>
    </source>
</evidence>
<organism evidence="1 2">
    <name type="scientific">Petrolisthes cinctipes</name>
    <name type="common">Flat porcelain crab</name>
    <dbReference type="NCBI Taxonomy" id="88211"/>
    <lineage>
        <taxon>Eukaryota</taxon>
        <taxon>Metazoa</taxon>
        <taxon>Ecdysozoa</taxon>
        <taxon>Arthropoda</taxon>
        <taxon>Crustacea</taxon>
        <taxon>Multicrustacea</taxon>
        <taxon>Malacostraca</taxon>
        <taxon>Eumalacostraca</taxon>
        <taxon>Eucarida</taxon>
        <taxon>Decapoda</taxon>
        <taxon>Pleocyemata</taxon>
        <taxon>Anomura</taxon>
        <taxon>Galatheoidea</taxon>
        <taxon>Porcellanidae</taxon>
        <taxon>Petrolisthes</taxon>
    </lineage>
</organism>
<evidence type="ECO:0000313" key="1">
    <source>
        <dbReference type="EMBL" id="KAK3850854.1"/>
    </source>
</evidence>
<gene>
    <name evidence="1" type="ORF">Pcinc_042468</name>
</gene>
<reference evidence="1" key="1">
    <citation type="submission" date="2023-10" db="EMBL/GenBank/DDBJ databases">
        <title>Genome assemblies of two species of porcelain crab, Petrolisthes cinctipes and Petrolisthes manimaculis (Anomura: Porcellanidae).</title>
        <authorList>
            <person name="Angst P."/>
        </authorList>
    </citation>
    <scope>NUCLEOTIDE SEQUENCE</scope>
    <source>
        <strain evidence="1">PB745_01</strain>
        <tissue evidence="1">Gill</tissue>
    </source>
</reference>
<dbReference type="AlphaFoldDB" id="A0AAE1BJX0"/>
<keyword evidence="2" id="KW-1185">Reference proteome</keyword>
<sequence length="85" mass="9708">MTSLDSLNIKVHDDFRWKNGKKKGEEDLGRRKKWKKSLEKILSVPKDETMQDASHLMDKTVKKSARSLRAVGRVKGSSLESHTSL</sequence>
<dbReference type="Proteomes" id="UP001286313">
    <property type="component" value="Unassembled WGS sequence"/>
</dbReference>
<proteinExistence type="predicted"/>